<protein>
    <submittedName>
        <fullName evidence="2">Uncharacterized protein</fullName>
    </submittedName>
</protein>
<sequence>MAAKVSKHYVYNSHFSKLRPTPQPAAVNTGCQTHFHFTNESIRVNAHAVRFIQHTHPRLIHTHPGATAPRNHSRPTPGALRTGEIRQKLCLQVFQPLELSFSDIDSSLRVFDRLWLTLDLRGCQFVKYPKRGGTSLQRLRPKLFCLTFIHVCSICVSLLLSV</sequence>
<organism evidence="2 3">
    <name type="scientific">Triplophysa rosa</name>
    <name type="common">Cave loach</name>
    <dbReference type="NCBI Taxonomy" id="992332"/>
    <lineage>
        <taxon>Eukaryota</taxon>
        <taxon>Metazoa</taxon>
        <taxon>Chordata</taxon>
        <taxon>Craniata</taxon>
        <taxon>Vertebrata</taxon>
        <taxon>Euteleostomi</taxon>
        <taxon>Actinopterygii</taxon>
        <taxon>Neopterygii</taxon>
        <taxon>Teleostei</taxon>
        <taxon>Ostariophysi</taxon>
        <taxon>Cypriniformes</taxon>
        <taxon>Nemacheilidae</taxon>
        <taxon>Triplophysa</taxon>
    </lineage>
</organism>
<comment type="caution">
    <text evidence="2">The sequence shown here is derived from an EMBL/GenBank/DDBJ whole genome shotgun (WGS) entry which is preliminary data.</text>
</comment>
<evidence type="ECO:0000313" key="3">
    <source>
        <dbReference type="Proteomes" id="UP001059041"/>
    </source>
</evidence>
<name>A0A9W7X3F8_TRIRA</name>
<dbReference type="Proteomes" id="UP001059041">
    <property type="component" value="Linkage Group LG2"/>
</dbReference>
<accession>A0A9W7X3F8</accession>
<keyword evidence="1" id="KW-0472">Membrane</keyword>
<dbReference type="AlphaFoldDB" id="A0A9W7X3F8"/>
<evidence type="ECO:0000256" key="1">
    <source>
        <dbReference type="SAM" id="Phobius"/>
    </source>
</evidence>
<keyword evidence="1" id="KW-0812">Transmembrane</keyword>
<dbReference type="EMBL" id="JAFHDT010000002">
    <property type="protein sequence ID" value="KAI7813308.1"/>
    <property type="molecule type" value="Genomic_DNA"/>
</dbReference>
<reference evidence="2" key="1">
    <citation type="submission" date="2021-02" db="EMBL/GenBank/DDBJ databases">
        <title>Comparative genomics reveals that relaxation of natural selection precedes convergent phenotypic evolution of cavefish.</title>
        <authorList>
            <person name="Peng Z."/>
        </authorList>
    </citation>
    <scope>NUCLEOTIDE SEQUENCE</scope>
    <source>
        <tissue evidence="2">Muscle</tissue>
    </source>
</reference>
<keyword evidence="1" id="KW-1133">Transmembrane helix</keyword>
<feature type="transmembrane region" description="Helical" evidence="1">
    <location>
        <begin position="143"/>
        <end position="160"/>
    </location>
</feature>
<evidence type="ECO:0000313" key="2">
    <source>
        <dbReference type="EMBL" id="KAI7813308.1"/>
    </source>
</evidence>
<keyword evidence="3" id="KW-1185">Reference proteome</keyword>
<gene>
    <name evidence="2" type="ORF">IRJ41_016261</name>
</gene>
<proteinExistence type="predicted"/>